<name>A0A9Q3D9I1_9BASI</name>
<comment type="caution">
    <text evidence="2">The sequence shown here is derived from an EMBL/GenBank/DDBJ whole genome shotgun (WGS) entry which is preliminary data.</text>
</comment>
<protein>
    <submittedName>
        <fullName evidence="2">Uncharacterized protein</fullName>
    </submittedName>
</protein>
<evidence type="ECO:0000313" key="3">
    <source>
        <dbReference type="Proteomes" id="UP000765509"/>
    </source>
</evidence>
<organism evidence="2 3">
    <name type="scientific">Austropuccinia psidii MF-1</name>
    <dbReference type="NCBI Taxonomy" id="1389203"/>
    <lineage>
        <taxon>Eukaryota</taxon>
        <taxon>Fungi</taxon>
        <taxon>Dikarya</taxon>
        <taxon>Basidiomycota</taxon>
        <taxon>Pucciniomycotina</taxon>
        <taxon>Pucciniomycetes</taxon>
        <taxon>Pucciniales</taxon>
        <taxon>Sphaerophragmiaceae</taxon>
        <taxon>Austropuccinia</taxon>
    </lineage>
</organism>
<accession>A0A9Q3D9I1</accession>
<reference evidence="2" key="1">
    <citation type="submission" date="2021-03" db="EMBL/GenBank/DDBJ databases">
        <title>Draft genome sequence of rust myrtle Austropuccinia psidii MF-1, a brazilian biotype.</title>
        <authorList>
            <person name="Quecine M.C."/>
            <person name="Pachon D.M.R."/>
            <person name="Bonatelli M.L."/>
            <person name="Correr F.H."/>
            <person name="Franceschini L.M."/>
            <person name="Leite T.F."/>
            <person name="Margarido G.R.A."/>
            <person name="Almeida C.A."/>
            <person name="Ferrarezi J.A."/>
            <person name="Labate C.A."/>
        </authorList>
    </citation>
    <scope>NUCLEOTIDE SEQUENCE</scope>
    <source>
        <strain evidence="2">MF-1</strain>
    </source>
</reference>
<feature type="region of interest" description="Disordered" evidence="1">
    <location>
        <begin position="110"/>
        <end position="145"/>
    </location>
</feature>
<gene>
    <name evidence="2" type="ORF">O181_037692</name>
</gene>
<proteinExistence type="predicted"/>
<keyword evidence="3" id="KW-1185">Reference proteome</keyword>
<feature type="region of interest" description="Disordered" evidence="1">
    <location>
        <begin position="1"/>
        <end position="28"/>
    </location>
</feature>
<feature type="compositionally biased region" description="Polar residues" evidence="1">
    <location>
        <begin position="1"/>
        <end position="11"/>
    </location>
</feature>
<sequence length="145" mass="16251">MEAAIQSNQMDLDNEEVRPKQGLPSLPQERHIWNIPELLPFPKSIKGRGVGNIPKPLAEGLELLTTHQELPGSGEDHRTLRRVEPIVLQIQVQKGKEFVEEPKSFIFEKKKELEMTPGLEEGPMASTRSKPAPEASNEKSKGPEK</sequence>
<evidence type="ECO:0000256" key="1">
    <source>
        <dbReference type="SAM" id="MobiDB-lite"/>
    </source>
</evidence>
<dbReference type="Proteomes" id="UP000765509">
    <property type="component" value="Unassembled WGS sequence"/>
</dbReference>
<feature type="compositionally biased region" description="Basic and acidic residues" evidence="1">
    <location>
        <begin position="136"/>
        <end position="145"/>
    </location>
</feature>
<evidence type="ECO:0000313" key="2">
    <source>
        <dbReference type="EMBL" id="MBW0497977.1"/>
    </source>
</evidence>
<dbReference type="EMBL" id="AVOT02014495">
    <property type="protein sequence ID" value="MBW0497977.1"/>
    <property type="molecule type" value="Genomic_DNA"/>
</dbReference>
<dbReference type="AlphaFoldDB" id="A0A9Q3D9I1"/>